<dbReference type="SMART" id="SM00342">
    <property type="entry name" value="HTH_ARAC"/>
    <property type="match status" value="1"/>
</dbReference>
<dbReference type="InterPro" id="IPR009057">
    <property type="entry name" value="Homeodomain-like_sf"/>
</dbReference>
<feature type="domain" description="HTH araC/xylS-type" evidence="4">
    <location>
        <begin position="234"/>
        <end position="333"/>
    </location>
</feature>
<evidence type="ECO:0000256" key="2">
    <source>
        <dbReference type="ARBA" id="ARBA00023125"/>
    </source>
</evidence>
<dbReference type="EMBL" id="JAUSUH010000014">
    <property type="protein sequence ID" value="MDQ0349963.1"/>
    <property type="molecule type" value="Genomic_DNA"/>
</dbReference>
<comment type="caution">
    <text evidence="5">The sequence shown here is derived from an EMBL/GenBank/DDBJ whole genome shotgun (WGS) entry which is preliminary data.</text>
</comment>
<protein>
    <submittedName>
        <fullName evidence="5">AraC-like DNA-binding protein</fullName>
    </submittedName>
</protein>
<sequence length="341" mass="36709">MKSRSRPASRIPPLAFGSHTGLEFTDAEQMSEVLTRAGTATTLYRPTGRDTPFLSRAAMLRAGKARLVASASSPVQFDAGGASIGILMVPFHGLTMTRCDGRSLEWGAARSAVFLPPGGCSGQSSARSVVGIDIEPGVLGEILHGMLGDQRAADLSPAADFTTPRALGLALLGVDFSQLLFQHIALMNAMNGDPERITRSGVDDAVLRAALLLLQPELFFAEQAKPAPHARGLNMACDYIDANLAGRITLSDLERVSGLSARSLQYAFRATFNRSPLQWTTDRRLEKVRELILSARSGDTLTVIAGAYFTNPGDFSRFYRARYGELPSQTLQKVLAQPLRS</sequence>
<dbReference type="Gene3D" id="1.10.10.60">
    <property type="entry name" value="Homeodomain-like"/>
    <property type="match status" value="1"/>
</dbReference>
<reference evidence="5 6" key="1">
    <citation type="submission" date="2023-07" db="EMBL/GenBank/DDBJ databases">
        <title>Genomic Encyclopedia of Type Strains, Phase IV (KMG-IV): sequencing the most valuable type-strain genomes for metagenomic binning, comparative biology and taxonomic classification.</title>
        <authorList>
            <person name="Goeker M."/>
        </authorList>
    </citation>
    <scope>NUCLEOTIDE SEQUENCE [LARGE SCALE GENOMIC DNA]</scope>
    <source>
        <strain evidence="5 6">DSM 1277</strain>
    </source>
</reference>
<dbReference type="SUPFAM" id="SSF46689">
    <property type="entry name" value="Homeodomain-like"/>
    <property type="match status" value="1"/>
</dbReference>
<organism evidence="5 6">
    <name type="scientific">Ancylobacter vacuolatus</name>
    <dbReference type="NCBI Taxonomy" id="223389"/>
    <lineage>
        <taxon>Bacteria</taxon>
        <taxon>Pseudomonadati</taxon>
        <taxon>Pseudomonadota</taxon>
        <taxon>Alphaproteobacteria</taxon>
        <taxon>Hyphomicrobiales</taxon>
        <taxon>Xanthobacteraceae</taxon>
        <taxon>Ancylobacter</taxon>
    </lineage>
</organism>
<evidence type="ECO:0000313" key="5">
    <source>
        <dbReference type="EMBL" id="MDQ0349963.1"/>
    </source>
</evidence>
<dbReference type="PROSITE" id="PS01124">
    <property type="entry name" value="HTH_ARAC_FAMILY_2"/>
    <property type="match status" value="1"/>
</dbReference>
<dbReference type="InterPro" id="IPR018060">
    <property type="entry name" value="HTH_AraC"/>
</dbReference>
<dbReference type="Proteomes" id="UP001238467">
    <property type="component" value="Unassembled WGS sequence"/>
</dbReference>
<proteinExistence type="predicted"/>
<accession>A0ABU0DNV6</accession>
<keyword evidence="2" id="KW-0238">DNA-binding</keyword>
<evidence type="ECO:0000313" key="6">
    <source>
        <dbReference type="Proteomes" id="UP001238467"/>
    </source>
</evidence>
<keyword evidence="3" id="KW-0804">Transcription</keyword>
<evidence type="ECO:0000256" key="1">
    <source>
        <dbReference type="ARBA" id="ARBA00023015"/>
    </source>
</evidence>
<dbReference type="InterPro" id="IPR050204">
    <property type="entry name" value="AraC_XylS_family_regulators"/>
</dbReference>
<dbReference type="RefSeq" id="WP_307064104.1">
    <property type="nucleotide sequence ID" value="NZ_JAUSUH010000014.1"/>
</dbReference>
<keyword evidence="6" id="KW-1185">Reference proteome</keyword>
<evidence type="ECO:0000259" key="4">
    <source>
        <dbReference type="PROSITE" id="PS01124"/>
    </source>
</evidence>
<dbReference type="Pfam" id="PF12833">
    <property type="entry name" value="HTH_18"/>
    <property type="match status" value="1"/>
</dbReference>
<evidence type="ECO:0000256" key="3">
    <source>
        <dbReference type="ARBA" id="ARBA00023163"/>
    </source>
</evidence>
<name>A0ABU0DNV6_9HYPH</name>
<dbReference type="PANTHER" id="PTHR46796">
    <property type="entry name" value="HTH-TYPE TRANSCRIPTIONAL ACTIVATOR RHAS-RELATED"/>
    <property type="match status" value="1"/>
</dbReference>
<gene>
    <name evidence="5" type="ORF">J2S76_004419</name>
</gene>
<keyword evidence="1" id="KW-0805">Transcription regulation</keyword>